<reference evidence="1" key="1">
    <citation type="submission" date="2022-01" db="EMBL/GenBank/DDBJ databases">
        <title>Genome sequencing of Zunongwangia sp. M21534 genome.</title>
        <authorList>
            <person name="Chen Y."/>
            <person name="Dong C."/>
            <person name="Shao Z."/>
        </authorList>
    </citation>
    <scope>NUCLEOTIDE SEQUENCE</scope>
    <source>
        <strain evidence="1">MCCC M21534</strain>
    </source>
</reference>
<proteinExistence type="predicted"/>
<evidence type="ECO:0000313" key="2">
    <source>
        <dbReference type="Proteomes" id="UP001139521"/>
    </source>
</evidence>
<dbReference type="EMBL" id="JAKHSK010000054">
    <property type="protein sequence ID" value="MCL6220755.1"/>
    <property type="molecule type" value="Genomic_DNA"/>
</dbReference>
<comment type="caution">
    <text evidence="1">The sequence shown here is derived from an EMBL/GenBank/DDBJ whole genome shotgun (WGS) entry which is preliminary data.</text>
</comment>
<organism evidence="1 2">
    <name type="scientific">Zunongwangia pacifica</name>
    <dbReference type="NCBI Taxonomy" id="2911062"/>
    <lineage>
        <taxon>Bacteria</taxon>
        <taxon>Pseudomonadati</taxon>
        <taxon>Bacteroidota</taxon>
        <taxon>Flavobacteriia</taxon>
        <taxon>Flavobacteriales</taxon>
        <taxon>Flavobacteriaceae</taxon>
        <taxon>Zunongwangia</taxon>
    </lineage>
</organism>
<name>A0A9X2CNN8_9FLAO</name>
<sequence length="222" mass="24764">MKISENLTVCISVLLYVLFTMPAQSQGNEGSFDNLTLRSSIKFLNSDGGTGFRFDLSGNKQHIHVGGLGLLAKADGVQSLGNGGWRFKDLWLSQNAYVGNAIAINTRRTSGYNLAVNGRILANEITVKTGWADFVFDDDYQLPDLYEVEDFIKENGHLEGIPTAIDIEENGADLGAVNVKLLQKIEELTLYTIEQHKEIMRLKKLDEKLERIEELLEKNSIN</sequence>
<evidence type="ECO:0000313" key="1">
    <source>
        <dbReference type="EMBL" id="MCL6220755.1"/>
    </source>
</evidence>
<protein>
    <submittedName>
        <fullName evidence="1">Uncharacterized protein</fullName>
    </submittedName>
</protein>
<gene>
    <name evidence="1" type="ORF">L1967_20885</name>
</gene>
<dbReference type="RefSeq" id="WP_249603440.1">
    <property type="nucleotide sequence ID" value="NZ_JAKHSK010000054.1"/>
</dbReference>
<dbReference type="Proteomes" id="UP001139521">
    <property type="component" value="Unassembled WGS sequence"/>
</dbReference>
<accession>A0A9X2CNN8</accession>
<keyword evidence="2" id="KW-1185">Reference proteome</keyword>
<dbReference type="AlphaFoldDB" id="A0A9X2CNN8"/>